<dbReference type="Pfam" id="PF00400">
    <property type="entry name" value="WD40"/>
    <property type="match status" value="3"/>
</dbReference>
<dbReference type="InterPro" id="IPR001680">
    <property type="entry name" value="WD40_rpt"/>
</dbReference>
<dbReference type="InterPro" id="IPR015943">
    <property type="entry name" value="WD40/YVTN_repeat-like_dom_sf"/>
</dbReference>
<dbReference type="SUPFAM" id="SSF50978">
    <property type="entry name" value="WD40 repeat-like"/>
    <property type="match status" value="1"/>
</dbReference>
<dbReference type="Gene3D" id="2.130.10.10">
    <property type="entry name" value="YVTN repeat-like/Quinoprotein amine dehydrogenase"/>
    <property type="match status" value="1"/>
</dbReference>
<feature type="region of interest" description="Disordered" evidence="4">
    <location>
        <begin position="338"/>
        <end position="362"/>
    </location>
</feature>
<dbReference type="EMBL" id="KE346364">
    <property type="protein sequence ID" value="KJE93107.1"/>
    <property type="molecule type" value="Genomic_DNA"/>
</dbReference>
<dbReference type="FunCoup" id="A0A0D2VQV0">
    <property type="interactions" value="929"/>
</dbReference>
<keyword evidence="1 3" id="KW-0853">WD repeat</keyword>
<accession>A0A0D2VQV0</accession>
<dbReference type="InParanoid" id="A0A0D2VQV0"/>
<dbReference type="PROSITE" id="PS00678">
    <property type="entry name" value="WD_REPEATS_1"/>
    <property type="match status" value="1"/>
</dbReference>
<dbReference type="Proteomes" id="UP000008743">
    <property type="component" value="Unassembled WGS sequence"/>
</dbReference>
<evidence type="ECO:0000313" key="5">
    <source>
        <dbReference type="EMBL" id="KJE93107.1"/>
    </source>
</evidence>
<reference evidence="6" key="1">
    <citation type="submission" date="2011-02" db="EMBL/GenBank/DDBJ databases">
        <title>The Genome Sequence of Capsaspora owczarzaki ATCC 30864.</title>
        <authorList>
            <person name="Russ C."/>
            <person name="Cuomo C."/>
            <person name="Burger G."/>
            <person name="Gray M.W."/>
            <person name="Holland P.W.H."/>
            <person name="King N."/>
            <person name="Lang F.B.F."/>
            <person name="Roger A.J."/>
            <person name="Ruiz-Trillo I."/>
            <person name="Young S.K."/>
            <person name="Zeng Q."/>
            <person name="Gargeya S."/>
            <person name="Alvarado L."/>
            <person name="Berlin A."/>
            <person name="Chapman S.B."/>
            <person name="Chen Z."/>
            <person name="Freedman E."/>
            <person name="Gellesch M."/>
            <person name="Goldberg J."/>
            <person name="Griggs A."/>
            <person name="Gujja S."/>
            <person name="Heilman E."/>
            <person name="Heiman D."/>
            <person name="Howarth C."/>
            <person name="Mehta T."/>
            <person name="Neiman D."/>
            <person name="Pearson M."/>
            <person name="Roberts A."/>
            <person name="Saif S."/>
            <person name="Shea T."/>
            <person name="Shenoy N."/>
            <person name="Sisk P."/>
            <person name="Stolte C."/>
            <person name="Sykes S."/>
            <person name="White J."/>
            <person name="Yandava C."/>
            <person name="Haas B."/>
            <person name="Nusbaum C."/>
            <person name="Birren B."/>
        </authorList>
    </citation>
    <scope>NUCLEOTIDE SEQUENCE</scope>
    <source>
        <strain evidence="6">ATCC 30864</strain>
    </source>
</reference>
<evidence type="ECO:0000256" key="3">
    <source>
        <dbReference type="PROSITE-ProRule" id="PRU00221"/>
    </source>
</evidence>
<dbReference type="eggNOG" id="KOG0647">
    <property type="taxonomic scope" value="Eukaryota"/>
</dbReference>
<feature type="repeat" description="WD" evidence="3">
    <location>
        <begin position="107"/>
        <end position="148"/>
    </location>
</feature>
<dbReference type="AlphaFoldDB" id="A0A0D2VQV0"/>
<evidence type="ECO:0000256" key="4">
    <source>
        <dbReference type="SAM" id="MobiDB-lite"/>
    </source>
</evidence>
<dbReference type="OMA" id="EAMDQSI"/>
<dbReference type="RefSeq" id="XP_004363673.1">
    <property type="nucleotide sequence ID" value="XM_004363616.2"/>
</dbReference>
<dbReference type="PhylomeDB" id="A0A0D2VQV0"/>
<dbReference type="PROSITE" id="PS50082">
    <property type="entry name" value="WD_REPEATS_2"/>
    <property type="match status" value="1"/>
</dbReference>
<sequence length="362" mass="40370">MAQAAVGPPHNPNNDLEMANAPDDSVSSMRFCPSDTLDYLVVGAWDQTTRVYNVDPMSGQSEQKMVFPMDAPVLDVAWHADCSKVFAAGCNKQTHMFDLGTGQSMPVAMHDQPIKTIRYLTEPGLLMSCGWDRMVKFWDLRSPNCINQLQLAERVYAADAVYPMAVVATADRHVNLIDLRQPSADWRQETSLKYQTRCVAVFPQANGYAIGSIEGRVAVNYPEFAADDKRNFSFKCHRLNEGRLNDGQTRDDVYAVNSIVFHPTYGTFATTGSDGCFFFWDKDSRQRLKPFNRANQPIPCSSFNGAGNVFAYAVSYDWSRGIDGASNQRPHLLLHSVRPDEIRPKPAPAAQPPSYLKSGGRR</sequence>
<dbReference type="STRING" id="595528.A0A0D2VQV0"/>
<dbReference type="InterPro" id="IPR019775">
    <property type="entry name" value="WD40_repeat_CS"/>
</dbReference>
<protein>
    <submittedName>
        <fullName evidence="5">Uncharacterized protein</fullName>
    </submittedName>
</protein>
<proteinExistence type="predicted"/>
<gene>
    <name evidence="5" type="ORF">CAOG_003945</name>
</gene>
<name>A0A0D2VQV0_CAPO3</name>
<keyword evidence="6" id="KW-1185">Reference proteome</keyword>
<evidence type="ECO:0000256" key="1">
    <source>
        <dbReference type="ARBA" id="ARBA00022574"/>
    </source>
</evidence>
<evidence type="ECO:0000256" key="2">
    <source>
        <dbReference type="ARBA" id="ARBA00022737"/>
    </source>
</evidence>
<dbReference type="PANTHER" id="PTHR10971">
    <property type="entry name" value="MRNA EXPORT FACTOR AND BUB3"/>
    <property type="match status" value="1"/>
</dbReference>
<dbReference type="OrthoDB" id="256303at2759"/>
<feature type="region of interest" description="Disordered" evidence="4">
    <location>
        <begin position="1"/>
        <end position="22"/>
    </location>
</feature>
<organism evidence="5 6">
    <name type="scientific">Capsaspora owczarzaki (strain ATCC 30864)</name>
    <dbReference type="NCBI Taxonomy" id="595528"/>
    <lineage>
        <taxon>Eukaryota</taxon>
        <taxon>Filasterea</taxon>
        <taxon>Capsaspora</taxon>
    </lineage>
</organism>
<dbReference type="InterPro" id="IPR036322">
    <property type="entry name" value="WD40_repeat_dom_sf"/>
</dbReference>
<dbReference type="PROSITE" id="PS50294">
    <property type="entry name" value="WD_REPEATS_REGION"/>
    <property type="match status" value="1"/>
</dbReference>
<keyword evidence="2" id="KW-0677">Repeat</keyword>
<dbReference type="SMART" id="SM00320">
    <property type="entry name" value="WD40"/>
    <property type="match status" value="4"/>
</dbReference>
<evidence type="ECO:0000313" key="6">
    <source>
        <dbReference type="Proteomes" id="UP000008743"/>
    </source>
</evidence>